<reference evidence="1 2" key="1">
    <citation type="journal article" date="2007" name="Science">
        <title>The Chlamydomonas genome reveals the evolution of key animal and plant functions.</title>
        <authorList>
            <person name="Merchant S.S."/>
            <person name="Prochnik S.E."/>
            <person name="Vallon O."/>
            <person name="Harris E.H."/>
            <person name="Karpowicz S.J."/>
            <person name="Witman G.B."/>
            <person name="Terry A."/>
            <person name="Salamov A."/>
            <person name="Fritz-Laylin L.K."/>
            <person name="Marechal-Drouard L."/>
            <person name="Marshall W.F."/>
            <person name="Qu L.H."/>
            <person name="Nelson D.R."/>
            <person name="Sanderfoot A.A."/>
            <person name="Spalding M.H."/>
            <person name="Kapitonov V.V."/>
            <person name="Ren Q."/>
            <person name="Ferris P."/>
            <person name="Lindquist E."/>
            <person name="Shapiro H."/>
            <person name="Lucas S.M."/>
            <person name="Grimwood J."/>
            <person name="Schmutz J."/>
            <person name="Cardol P."/>
            <person name="Cerutti H."/>
            <person name="Chanfreau G."/>
            <person name="Chen C.L."/>
            <person name="Cognat V."/>
            <person name="Croft M.T."/>
            <person name="Dent R."/>
            <person name="Dutcher S."/>
            <person name="Fernandez E."/>
            <person name="Fukuzawa H."/>
            <person name="Gonzalez-Ballester D."/>
            <person name="Gonzalez-Halphen D."/>
            <person name="Hallmann A."/>
            <person name="Hanikenne M."/>
            <person name="Hippler M."/>
            <person name="Inwood W."/>
            <person name="Jabbari K."/>
            <person name="Kalanon M."/>
            <person name="Kuras R."/>
            <person name="Lefebvre P.A."/>
            <person name="Lemaire S.D."/>
            <person name="Lobanov A.V."/>
            <person name="Lohr M."/>
            <person name="Manuell A."/>
            <person name="Meier I."/>
            <person name="Mets L."/>
            <person name="Mittag M."/>
            <person name="Mittelmeier T."/>
            <person name="Moroney J.V."/>
            <person name="Moseley J."/>
            <person name="Napoli C."/>
            <person name="Nedelcu A.M."/>
            <person name="Niyogi K."/>
            <person name="Novoselov S.V."/>
            <person name="Paulsen I.T."/>
            <person name="Pazour G."/>
            <person name="Purton S."/>
            <person name="Ral J.P."/>
            <person name="Riano-Pachon D.M."/>
            <person name="Riekhof W."/>
            <person name="Rymarquis L."/>
            <person name="Schroda M."/>
            <person name="Stern D."/>
            <person name="Umen J."/>
            <person name="Willows R."/>
            <person name="Wilson N."/>
            <person name="Zimmer S.L."/>
            <person name="Allmer J."/>
            <person name="Balk J."/>
            <person name="Bisova K."/>
            <person name="Chen C.J."/>
            <person name="Elias M."/>
            <person name="Gendler K."/>
            <person name="Hauser C."/>
            <person name="Lamb M.R."/>
            <person name="Ledford H."/>
            <person name="Long J.C."/>
            <person name="Minagawa J."/>
            <person name="Page M.D."/>
            <person name="Pan J."/>
            <person name="Pootakham W."/>
            <person name="Roje S."/>
            <person name="Rose A."/>
            <person name="Stahlberg E."/>
            <person name="Terauchi A.M."/>
            <person name="Yang P."/>
            <person name="Ball S."/>
            <person name="Bowler C."/>
            <person name="Dieckmann C.L."/>
            <person name="Gladyshev V.N."/>
            <person name="Green P."/>
            <person name="Jorgensen R."/>
            <person name="Mayfield S."/>
            <person name="Mueller-Roeber B."/>
            <person name="Rajamani S."/>
            <person name="Sayre R.T."/>
            <person name="Brokstein P."/>
            <person name="Dubchak I."/>
            <person name="Goodstein D."/>
            <person name="Hornick L."/>
            <person name="Huang Y.W."/>
            <person name="Jhaveri J."/>
            <person name="Luo Y."/>
            <person name="Martinez D."/>
            <person name="Ngau W.C."/>
            <person name="Otillar B."/>
            <person name="Poliakov A."/>
            <person name="Porter A."/>
            <person name="Szajkowski L."/>
            <person name="Werner G."/>
            <person name="Zhou K."/>
            <person name="Grigoriev I.V."/>
            <person name="Rokhsar D.S."/>
            <person name="Grossman A.R."/>
        </authorList>
    </citation>
    <scope>NUCLEOTIDE SEQUENCE [LARGE SCALE GENOMIC DNA]</scope>
    <source>
        <strain evidence="2">CC-503</strain>
    </source>
</reference>
<protein>
    <submittedName>
        <fullName evidence="1">Uncharacterized protein</fullName>
    </submittedName>
</protein>
<dbReference type="AlphaFoldDB" id="A0A2K3DGQ9"/>
<dbReference type="RefSeq" id="XP_042921883.1">
    <property type="nucleotide sequence ID" value="XM_043064882.1"/>
</dbReference>
<dbReference type="STRING" id="3055.A0A2K3DGQ9"/>
<dbReference type="KEGG" id="cre:CHLRE_08g364351v5"/>
<proteinExistence type="predicted"/>
<dbReference type="EMBL" id="CM008969">
    <property type="protein sequence ID" value="PNW79718.1"/>
    <property type="molecule type" value="Genomic_DNA"/>
</dbReference>
<dbReference type="OrthoDB" id="543034at2759"/>
<gene>
    <name evidence="1" type="ORF">CHLRE_08g364351v5</name>
</gene>
<evidence type="ECO:0000313" key="2">
    <source>
        <dbReference type="Proteomes" id="UP000006906"/>
    </source>
</evidence>
<name>A0A2K3DGQ9_CHLRE</name>
<organism evidence="1 2">
    <name type="scientific">Chlamydomonas reinhardtii</name>
    <name type="common">Chlamydomonas smithii</name>
    <dbReference type="NCBI Taxonomy" id="3055"/>
    <lineage>
        <taxon>Eukaryota</taxon>
        <taxon>Viridiplantae</taxon>
        <taxon>Chlorophyta</taxon>
        <taxon>core chlorophytes</taxon>
        <taxon>Chlorophyceae</taxon>
        <taxon>CS clade</taxon>
        <taxon>Chlamydomonadales</taxon>
        <taxon>Chlamydomonadaceae</taxon>
        <taxon>Chlamydomonas</taxon>
    </lineage>
</organism>
<evidence type="ECO:0000313" key="1">
    <source>
        <dbReference type="EMBL" id="PNW79718.1"/>
    </source>
</evidence>
<dbReference type="GO" id="GO:0006487">
    <property type="term" value="P:protein N-linked glycosylation"/>
    <property type="evidence" value="ECO:0000318"/>
    <property type="project" value="GO_Central"/>
</dbReference>
<dbReference type="PANTHER" id="PTHR13132:SF34">
    <property type="entry name" value="O-FUCOSYLTRANSFERASE FAMILY PROTEIN"/>
    <property type="match status" value="1"/>
</dbReference>
<dbReference type="GeneID" id="66054333"/>
<dbReference type="InParanoid" id="A0A2K3DGQ9"/>
<keyword evidence="2" id="KW-1185">Reference proteome</keyword>
<dbReference type="Gene3D" id="3.40.50.11350">
    <property type="match status" value="1"/>
</dbReference>
<dbReference type="Proteomes" id="UP000006906">
    <property type="component" value="Chromosome 8"/>
</dbReference>
<accession>A0A2K3DGQ9</accession>
<sequence length="564" mass="61577">MIVACALARDPLSIATTIDQHRAAFGSGICRGLDAYTQLHNDVLGGRAPARYVVFVSPPSGIADRLIGLVSAFYLALIQKRAFLIAPHPMSYELLYDQPFINWTTPAVPEATAGPVMWPPKTRQCANCDAAAPAAPAGASSHMSCPVCHDDGPGRSAAYFNWINVATARAWHMVNNLSAVYPTANYIYVSGNRGTSVGLFQNVYHQRALRAMGLRASTAFGCAVNYLLFPKPETLAVIKEEMDQVLAAPPVFGIQIRTDDKHMAGADLAESYAEQYRYMFECAEQMERALGISSNAAGGGAIAPKFFLVSDSVVVRQQAQVRAGVGVRGTSVGLFQNVYHQRALRAMGLRASTAFGCAVNYLLFPKPETLAVIKEEMDQVLAAPPVFGIQIRTDDKHMAGADLAESYAEQYRYMFECAEQMERALGISSNAAGGGAIAPKFFLVSDSVVVRQQAQTWYPNKTIVYMRSKPRHVSDSATGDMHGSRLAAAEHWVFGMTDYQVIHWWSGYGRTAAMRAMRELGVHALEARGEDCAVANSQDVWQLGDGYSGVRRRRQLQTAARRLR</sequence>
<dbReference type="PANTHER" id="PTHR13132">
    <property type="entry name" value="ALPHA- 1,6 -FUCOSYLTRANSFERASE"/>
    <property type="match status" value="1"/>
</dbReference>
<dbReference type="ExpressionAtlas" id="A0A2K3DGQ9">
    <property type="expression patterns" value="differential"/>
</dbReference>
<dbReference type="GO" id="GO:0046921">
    <property type="term" value="F:alpha-(1-&gt;6)-fucosyltransferase activity"/>
    <property type="evidence" value="ECO:0000318"/>
    <property type="project" value="GO_Central"/>
</dbReference>
<dbReference type="Gramene" id="PNW79718">
    <property type="protein sequence ID" value="PNW79718"/>
    <property type="gene ID" value="CHLRE_08g364351v5"/>
</dbReference>